<dbReference type="InterPro" id="IPR008139">
    <property type="entry name" value="SaposinB_dom"/>
</dbReference>
<feature type="signal peptide" evidence="7">
    <location>
        <begin position="1"/>
        <end position="22"/>
    </location>
</feature>
<comment type="caution">
    <text evidence="9">The sequence shown here is derived from an EMBL/GenBank/DDBJ whole genome shotgun (WGS) entry which is preliminary data.</text>
</comment>
<dbReference type="EMBL" id="JBBPFD010000015">
    <property type="protein sequence ID" value="KAK7895718.1"/>
    <property type="molecule type" value="Genomic_DNA"/>
</dbReference>
<keyword evidence="10" id="KW-1185">Reference proteome</keyword>
<comment type="subcellular location">
    <subcellularLocation>
        <location evidence="1">Secreted</location>
    </subcellularLocation>
</comment>
<dbReference type="InterPro" id="IPR011001">
    <property type="entry name" value="Saposin-like"/>
</dbReference>
<keyword evidence="2" id="KW-0964">Secreted</keyword>
<evidence type="ECO:0000256" key="5">
    <source>
        <dbReference type="ARBA" id="ARBA00023157"/>
    </source>
</evidence>
<evidence type="ECO:0000256" key="1">
    <source>
        <dbReference type="ARBA" id="ARBA00004613"/>
    </source>
</evidence>
<dbReference type="Pfam" id="PF03489">
    <property type="entry name" value="SapB_2"/>
    <property type="match status" value="2"/>
</dbReference>
<dbReference type="InterPro" id="IPR003119">
    <property type="entry name" value="SAP_A"/>
</dbReference>
<dbReference type="PROSITE" id="PS50015">
    <property type="entry name" value="SAP_B"/>
    <property type="match status" value="2"/>
</dbReference>
<protein>
    <recommendedName>
        <fullName evidence="8">Saposin B-type domain-containing protein</fullName>
    </recommendedName>
</protein>
<dbReference type="Gene3D" id="1.10.225.10">
    <property type="entry name" value="Saposin-like"/>
    <property type="match status" value="2"/>
</dbReference>
<keyword evidence="3 7" id="KW-0732">Signal</keyword>
<organism evidence="9 10">
    <name type="scientific">Mugilogobius chulae</name>
    <name type="common">yellowstripe goby</name>
    <dbReference type="NCBI Taxonomy" id="88201"/>
    <lineage>
        <taxon>Eukaryota</taxon>
        <taxon>Metazoa</taxon>
        <taxon>Chordata</taxon>
        <taxon>Craniata</taxon>
        <taxon>Vertebrata</taxon>
        <taxon>Euteleostomi</taxon>
        <taxon>Actinopterygii</taxon>
        <taxon>Neopterygii</taxon>
        <taxon>Teleostei</taxon>
        <taxon>Neoteleostei</taxon>
        <taxon>Acanthomorphata</taxon>
        <taxon>Gobiaria</taxon>
        <taxon>Gobiiformes</taxon>
        <taxon>Gobioidei</taxon>
        <taxon>Gobiidae</taxon>
        <taxon>Gobionellinae</taxon>
        <taxon>Mugilogobius</taxon>
    </lineage>
</organism>
<feature type="domain" description="Saposin B-type" evidence="8">
    <location>
        <begin position="195"/>
        <end position="276"/>
    </location>
</feature>
<dbReference type="AlphaFoldDB" id="A0AAW0N9K6"/>
<sequence>MAAPALALLLLISLQSFDPIVADGLESGSTEVGDVCKDCTGIFELLDDMFSSRDFQVSPQRVPDVFSSRDFQVSPQRVPDVFTSRDFQVSPQRSCQKYCKSMLKLLLLRPMTKKITDDLEGLCELLPGPKTAVKLCKQEVEKLIPVAIHFITGVTKPAEVCKLLGLCHSFDKDKMLSYFVNEALEAAVTSPDDPQKNLCSFCLFLMRTLEGLLPRQRTEDAVIHALEDVCHVLPKLYQPQCEDVVGKLSKTVIDAILSYATPRSICQLLQLCRSQDDLLLDPCTVESYRCRDFSSALRCGTLFYCQKFAWKSMNTI</sequence>
<dbReference type="Pfam" id="PF05184">
    <property type="entry name" value="SapB_1"/>
    <property type="match status" value="1"/>
</dbReference>
<accession>A0AAW0N9K6</accession>
<dbReference type="InterPro" id="IPR008138">
    <property type="entry name" value="SapB_2"/>
</dbReference>
<evidence type="ECO:0000256" key="2">
    <source>
        <dbReference type="ARBA" id="ARBA00022525"/>
    </source>
</evidence>
<proteinExistence type="predicted"/>
<dbReference type="PANTHER" id="PTHR11480">
    <property type="entry name" value="SAPOSIN-RELATED"/>
    <property type="match status" value="1"/>
</dbReference>
<feature type="chain" id="PRO_5043956845" description="Saposin B-type domain-containing protein" evidence="7">
    <location>
        <begin position="23"/>
        <end position="316"/>
    </location>
</feature>
<feature type="domain" description="Saposin B-type" evidence="8">
    <location>
        <begin position="88"/>
        <end position="171"/>
    </location>
</feature>
<keyword evidence="5" id="KW-1015">Disulfide bond</keyword>
<dbReference type="InterPro" id="IPR007856">
    <property type="entry name" value="SapB_1"/>
</dbReference>
<evidence type="ECO:0000256" key="6">
    <source>
        <dbReference type="ARBA" id="ARBA00023180"/>
    </source>
</evidence>
<reference evidence="10" key="1">
    <citation type="submission" date="2024-04" db="EMBL/GenBank/DDBJ databases">
        <title>Salinicola lusitanus LLJ914,a marine bacterium isolated from the Okinawa Trough.</title>
        <authorList>
            <person name="Li J."/>
        </authorList>
    </citation>
    <scope>NUCLEOTIDE SEQUENCE [LARGE SCALE GENOMIC DNA]</scope>
</reference>
<dbReference type="GO" id="GO:0005737">
    <property type="term" value="C:cytoplasm"/>
    <property type="evidence" value="ECO:0007669"/>
    <property type="project" value="UniProtKB-ARBA"/>
</dbReference>
<dbReference type="SMART" id="SM00741">
    <property type="entry name" value="SapB"/>
    <property type="match status" value="2"/>
</dbReference>
<dbReference type="GO" id="GO:0005576">
    <property type="term" value="C:extracellular region"/>
    <property type="evidence" value="ECO:0007669"/>
    <property type="project" value="UniProtKB-SubCell"/>
</dbReference>
<dbReference type="SUPFAM" id="SSF47862">
    <property type="entry name" value="Saposin"/>
    <property type="match status" value="2"/>
</dbReference>
<keyword evidence="6" id="KW-0325">Glycoprotein</keyword>
<dbReference type="Pfam" id="PF02199">
    <property type="entry name" value="SapA"/>
    <property type="match status" value="1"/>
</dbReference>
<dbReference type="InterPro" id="IPR051428">
    <property type="entry name" value="Sphingo_Act-Surfact_Prot"/>
</dbReference>
<keyword evidence="4" id="KW-0677">Repeat</keyword>
<evidence type="ECO:0000256" key="4">
    <source>
        <dbReference type="ARBA" id="ARBA00022737"/>
    </source>
</evidence>
<evidence type="ECO:0000256" key="7">
    <source>
        <dbReference type="SAM" id="SignalP"/>
    </source>
</evidence>
<gene>
    <name evidence="9" type="ORF">WMY93_021043</name>
</gene>
<evidence type="ECO:0000313" key="9">
    <source>
        <dbReference type="EMBL" id="KAK7895718.1"/>
    </source>
</evidence>
<name>A0AAW0N9K6_9GOBI</name>
<evidence type="ECO:0000313" key="10">
    <source>
        <dbReference type="Proteomes" id="UP001460270"/>
    </source>
</evidence>
<dbReference type="Proteomes" id="UP001460270">
    <property type="component" value="Unassembled WGS sequence"/>
</dbReference>
<evidence type="ECO:0000256" key="3">
    <source>
        <dbReference type="ARBA" id="ARBA00022729"/>
    </source>
</evidence>
<dbReference type="PANTHER" id="PTHR11480:SF99">
    <property type="entry name" value="SURFACTANT PROTEIN BB"/>
    <property type="match status" value="1"/>
</dbReference>
<evidence type="ECO:0000259" key="8">
    <source>
        <dbReference type="PROSITE" id="PS50015"/>
    </source>
</evidence>
<dbReference type="GO" id="GO:0006629">
    <property type="term" value="P:lipid metabolic process"/>
    <property type="evidence" value="ECO:0007669"/>
    <property type="project" value="InterPro"/>
</dbReference>